<keyword evidence="10" id="KW-1185">Reference proteome</keyword>
<dbReference type="GO" id="GO:0007200">
    <property type="term" value="P:phospholipase C-activating G protein-coupled receptor signaling pathway"/>
    <property type="evidence" value="ECO:0007669"/>
    <property type="project" value="TreeGrafter"/>
</dbReference>
<evidence type="ECO:0000313" key="10">
    <source>
        <dbReference type="Proteomes" id="UP000887565"/>
    </source>
</evidence>
<keyword evidence="7" id="KW-0418">Kinase</keyword>
<dbReference type="GO" id="GO:0008270">
    <property type="term" value="F:zinc ion binding"/>
    <property type="evidence" value="ECO:0007669"/>
    <property type="project" value="UniProtKB-KW"/>
</dbReference>
<protein>
    <recommendedName>
        <fullName evidence="9">Serine/threonine-protein kinase D1-3-like ubiquitin-like domain-containing protein</fullName>
    </recommendedName>
</protein>
<comment type="subcellular location">
    <subcellularLocation>
        <location evidence="1">Cytoplasm</location>
    </subcellularLocation>
</comment>
<evidence type="ECO:0000256" key="3">
    <source>
        <dbReference type="ARBA" id="ARBA00022527"/>
    </source>
</evidence>
<dbReference type="GO" id="GO:0035556">
    <property type="term" value="P:intracellular signal transduction"/>
    <property type="evidence" value="ECO:0007669"/>
    <property type="project" value="TreeGrafter"/>
</dbReference>
<evidence type="ECO:0000313" key="11">
    <source>
        <dbReference type="WBParaSite" id="nRc.2.0.1.t20972-RA"/>
    </source>
</evidence>
<evidence type="ECO:0000256" key="6">
    <source>
        <dbReference type="ARBA" id="ARBA00022771"/>
    </source>
</evidence>
<keyword evidence="2" id="KW-0963">Cytoplasm</keyword>
<keyword evidence="6" id="KW-0479">Metal-binding</keyword>
<evidence type="ECO:0000256" key="8">
    <source>
        <dbReference type="SAM" id="MobiDB-lite"/>
    </source>
</evidence>
<keyword evidence="5" id="KW-0677">Repeat</keyword>
<evidence type="ECO:0000256" key="7">
    <source>
        <dbReference type="ARBA" id="ARBA00022777"/>
    </source>
</evidence>
<dbReference type="Gene3D" id="3.30.60.20">
    <property type="match status" value="1"/>
</dbReference>
<dbReference type="InterPro" id="IPR046349">
    <property type="entry name" value="C1-like_sf"/>
</dbReference>
<organism evidence="10 11">
    <name type="scientific">Romanomermis culicivorax</name>
    <name type="common">Nematode worm</name>
    <dbReference type="NCBI Taxonomy" id="13658"/>
    <lineage>
        <taxon>Eukaryota</taxon>
        <taxon>Metazoa</taxon>
        <taxon>Ecdysozoa</taxon>
        <taxon>Nematoda</taxon>
        <taxon>Enoplea</taxon>
        <taxon>Dorylaimia</taxon>
        <taxon>Mermithida</taxon>
        <taxon>Mermithoidea</taxon>
        <taxon>Mermithidae</taxon>
        <taxon>Romanomermis</taxon>
    </lineage>
</organism>
<dbReference type="InterPro" id="IPR057764">
    <property type="entry name" value="Ubiquitin_PRKD1-3_N"/>
</dbReference>
<keyword evidence="4" id="KW-0808">Transferase</keyword>
<accession>A0A915J3D0</accession>
<name>A0A915J3D0_ROMCU</name>
<dbReference type="SUPFAM" id="SSF57889">
    <property type="entry name" value="Cysteine-rich domain"/>
    <property type="match status" value="1"/>
</dbReference>
<evidence type="ECO:0000256" key="4">
    <source>
        <dbReference type="ARBA" id="ARBA00022679"/>
    </source>
</evidence>
<keyword evidence="6" id="KW-0863">Zinc-finger</keyword>
<dbReference type="GO" id="GO:0005829">
    <property type="term" value="C:cytosol"/>
    <property type="evidence" value="ECO:0007669"/>
    <property type="project" value="TreeGrafter"/>
</dbReference>
<dbReference type="WBParaSite" id="nRc.2.0.1.t20972-RA">
    <property type="protein sequence ID" value="nRc.2.0.1.t20972-RA"/>
    <property type="gene ID" value="nRc.2.0.1.g20972"/>
</dbReference>
<dbReference type="Pfam" id="PF25525">
    <property type="entry name" value="Ubiquitin_PRKD1_N"/>
    <property type="match status" value="1"/>
</dbReference>
<dbReference type="PANTHER" id="PTHR22968">
    <property type="entry name" value="PROTEIN KINASE C, MU"/>
    <property type="match status" value="1"/>
</dbReference>
<evidence type="ECO:0000256" key="2">
    <source>
        <dbReference type="ARBA" id="ARBA00022490"/>
    </source>
</evidence>
<keyword evidence="6" id="KW-0862">Zinc</keyword>
<dbReference type="AlphaFoldDB" id="A0A915J3D0"/>
<evidence type="ECO:0000256" key="5">
    <source>
        <dbReference type="ARBA" id="ARBA00022737"/>
    </source>
</evidence>
<dbReference type="GO" id="GO:0004674">
    <property type="term" value="F:protein serine/threonine kinase activity"/>
    <property type="evidence" value="ECO:0007669"/>
    <property type="project" value="UniProtKB-KW"/>
</dbReference>
<sequence>QLFCFEKRKYILGSYGITCPKALLANVWVVDYSTISHHFSTFILENFQFLIPRKFTTRDPQSINSGQPMDDQYHVVLQMGMHKERLNLNPNNAVESFQLMREYAKQLVDRQYPAQKCPLEKILLFKHDYNSTNLLQILQTAENITNGTVVEIVLSSKPEKPTHPHALAVISFISPTFCDYCGEMLIGLKCALSLNTDCRPVDQANDLSYGMGSVDIMDVDHSTESSSSSQMAISCGVSQLGLEEKLSTGDMIQLSRIPGQASVRTSKPKPTSAIMEGNKCG</sequence>
<dbReference type="PANTHER" id="PTHR22968:SF24">
    <property type="entry name" value="SERINE_THREONINE-PROTEIN KINASE"/>
    <property type="match status" value="1"/>
</dbReference>
<proteinExistence type="predicted"/>
<feature type="domain" description="Serine/threonine-protein kinase D1-3-like ubiquitin-like" evidence="9">
    <location>
        <begin position="73"/>
        <end position="155"/>
    </location>
</feature>
<feature type="region of interest" description="Disordered" evidence="8">
    <location>
        <begin position="260"/>
        <end position="281"/>
    </location>
</feature>
<evidence type="ECO:0000259" key="9">
    <source>
        <dbReference type="Pfam" id="PF25525"/>
    </source>
</evidence>
<keyword evidence="3" id="KW-0723">Serine/threonine-protein kinase</keyword>
<evidence type="ECO:0000256" key="1">
    <source>
        <dbReference type="ARBA" id="ARBA00004496"/>
    </source>
</evidence>
<reference evidence="11" key="1">
    <citation type="submission" date="2022-11" db="UniProtKB">
        <authorList>
            <consortium name="WormBaseParasite"/>
        </authorList>
    </citation>
    <scope>IDENTIFICATION</scope>
</reference>
<dbReference type="Proteomes" id="UP000887565">
    <property type="component" value="Unplaced"/>
</dbReference>